<name>M1JF71_MINVI</name>
<keyword evidence="4" id="KW-0496">Mitochondrion</keyword>
<gene>
    <name evidence="4" type="primary">rpl16</name>
</gene>
<reference evidence="4" key="1">
    <citation type="submission" date="2012-12" db="EMBL/GenBank/DDBJ databases">
        <authorList>
            <person name="Lang B.F."/>
        </authorList>
    </citation>
    <scope>NUCLEOTIDE SEQUENCE</scope>
    <source>
        <strain evidence="4">ATCC 50519</strain>
    </source>
</reference>
<dbReference type="GO" id="GO:0005840">
    <property type="term" value="C:ribosome"/>
    <property type="evidence" value="ECO:0007669"/>
    <property type="project" value="UniProtKB-KW"/>
</dbReference>
<proteinExistence type="inferred from homology"/>
<dbReference type="EMBL" id="KC573040">
    <property type="protein sequence ID" value="AGE93713.1"/>
    <property type="molecule type" value="Genomic_DNA"/>
</dbReference>
<evidence type="ECO:0000256" key="3">
    <source>
        <dbReference type="ARBA" id="ARBA00023274"/>
    </source>
</evidence>
<dbReference type="RefSeq" id="YP_007476212.1">
    <property type="nucleotide sequence ID" value="NC_020370.1"/>
</dbReference>
<dbReference type="GO" id="GO:0006412">
    <property type="term" value="P:translation"/>
    <property type="evidence" value="ECO:0007669"/>
    <property type="project" value="InterPro"/>
</dbReference>
<organism evidence="4">
    <name type="scientific">Ministeria vibrans</name>
    <name type="common">Bacterivorous amoeba</name>
    <dbReference type="NCBI Taxonomy" id="134558"/>
    <lineage>
        <taxon>Eukaryota</taxon>
        <taxon>Filasterea</taxon>
        <taxon>Ministeria</taxon>
    </lineage>
</organism>
<keyword evidence="3" id="KW-0687">Ribonucleoprotein</keyword>
<dbReference type="GO" id="GO:1990904">
    <property type="term" value="C:ribonucleoprotein complex"/>
    <property type="evidence" value="ECO:0007669"/>
    <property type="project" value="UniProtKB-KW"/>
</dbReference>
<keyword evidence="2 4" id="KW-0689">Ribosomal protein</keyword>
<dbReference type="InterPro" id="IPR047873">
    <property type="entry name" value="Ribosomal_uL16"/>
</dbReference>
<dbReference type="GO" id="GO:0003735">
    <property type="term" value="F:structural constituent of ribosome"/>
    <property type="evidence" value="ECO:0007669"/>
    <property type="project" value="InterPro"/>
</dbReference>
<evidence type="ECO:0000256" key="2">
    <source>
        <dbReference type="ARBA" id="ARBA00022980"/>
    </source>
</evidence>
<dbReference type="InterPro" id="IPR036920">
    <property type="entry name" value="Ribosomal_uL16_sf"/>
</dbReference>
<dbReference type="GeneID" id="14659641"/>
<evidence type="ECO:0000313" key="4">
    <source>
        <dbReference type="EMBL" id="AGE93713.1"/>
    </source>
</evidence>
<dbReference type="Pfam" id="PF00252">
    <property type="entry name" value="Ribosomal_L16"/>
    <property type="match status" value="1"/>
</dbReference>
<accession>M1JF71</accession>
<comment type="similarity">
    <text evidence="1">Belongs to the universal ribosomal protein uL16 family.</text>
</comment>
<dbReference type="Gene3D" id="3.90.1170.10">
    <property type="entry name" value="Ribosomal protein L10e/L16"/>
    <property type="match status" value="1"/>
</dbReference>
<dbReference type="AlphaFoldDB" id="M1JF71"/>
<geneLocation type="mitochondrion" evidence="4"/>
<sequence>MNNRRDNKRIILTEERSPEGLKSMKRKKEVLKMVSKENNIIEEKTLIQISKTLKKRLKEISKLDCKVNCKIKATVGLSKKPNESKLGRGKGDIEKYIWYIKKGNLLYIILYKTKEQELLIKSLIKEISYWLPFKIKIEKEKSI</sequence>
<dbReference type="SUPFAM" id="SSF54686">
    <property type="entry name" value="Ribosomal protein L16p/L10e"/>
    <property type="match status" value="1"/>
</dbReference>
<protein>
    <submittedName>
        <fullName evidence="4">Ribosomal protein L16</fullName>
    </submittedName>
</protein>
<evidence type="ECO:0000256" key="1">
    <source>
        <dbReference type="ARBA" id="ARBA00008931"/>
    </source>
</evidence>